<evidence type="ECO:0000256" key="2">
    <source>
        <dbReference type="ARBA" id="ARBA00022723"/>
    </source>
</evidence>
<dbReference type="InterPro" id="IPR052035">
    <property type="entry name" value="ZnF_BED_domain_contain"/>
</dbReference>
<dbReference type="AlphaFoldDB" id="A0A6A2Y2C8"/>
<dbReference type="GO" id="GO:0005634">
    <property type="term" value="C:nucleus"/>
    <property type="evidence" value="ECO:0007669"/>
    <property type="project" value="UniProtKB-SubCell"/>
</dbReference>
<dbReference type="InterPro" id="IPR012337">
    <property type="entry name" value="RNaseH-like_sf"/>
</dbReference>
<sequence>MDVTEGNEKSTPEQPECFDDIRTYMRRNRKKTSTVWQELTIVKLPNRIEKVQCNHYIFKGTRQSFLPPQAPRSDSTSGIQTWRYDQAKIKEVISHMIMPHEFPFAFIEYELFTLLMKTASPHYVIISRATAKVDCWTSYEVEKKRLNELLTTVDKISITTDMWKSSQTIQYMVLTAHFVDSDWNLQKRILNFVDVPPPHNGVVVYDELYKCL</sequence>
<evidence type="ECO:0000256" key="4">
    <source>
        <dbReference type="ARBA" id="ARBA00022833"/>
    </source>
</evidence>
<comment type="caution">
    <text evidence="6">The sequence shown here is derived from an EMBL/GenBank/DDBJ whole genome shotgun (WGS) entry which is preliminary data.</text>
</comment>
<evidence type="ECO:0000256" key="3">
    <source>
        <dbReference type="ARBA" id="ARBA00022771"/>
    </source>
</evidence>
<dbReference type="EMBL" id="VEPZ02001603">
    <property type="protein sequence ID" value="KAE8666029.1"/>
    <property type="molecule type" value="Genomic_DNA"/>
</dbReference>
<comment type="subcellular location">
    <subcellularLocation>
        <location evidence="1">Nucleus</location>
    </subcellularLocation>
</comment>
<keyword evidence="2" id="KW-0479">Metal-binding</keyword>
<keyword evidence="5" id="KW-0539">Nucleus</keyword>
<keyword evidence="3" id="KW-0863">Zinc-finger</keyword>
<dbReference type="Proteomes" id="UP000436088">
    <property type="component" value="Unassembled WGS sequence"/>
</dbReference>
<organism evidence="6 7">
    <name type="scientific">Hibiscus syriacus</name>
    <name type="common">Rose of Sharon</name>
    <dbReference type="NCBI Taxonomy" id="106335"/>
    <lineage>
        <taxon>Eukaryota</taxon>
        <taxon>Viridiplantae</taxon>
        <taxon>Streptophyta</taxon>
        <taxon>Embryophyta</taxon>
        <taxon>Tracheophyta</taxon>
        <taxon>Spermatophyta</taxon>
        <taxon>Magnoliopsida</taxon>
        <taxon>eudicotyledons</taxon>
        <taxon>Gunneridae</taxon>
        <taxon>Pentapetalae</taxon>
        <taxon>rosids</taxon>
        <taxon>malvids</taxon>
        <taxon>Malvales</taxon>
        <taxon>Malvaceae</taxon>
        <taxon>Malvoideae</taxon>
        <taxon>Hibiscus</taxon>
    </lineage>
</organism>
<gene>
    <name evidence="6" type="ORF">F3Y22_tig00112518pilonHSYRG00012</name>
</gene>
<evidence type="ECO:0000256" key="5">
    <source>
        <dbReference type="ARBA" id="ARBA00023242"/>
    </source>
</evidence>
<evidence type="ECO:0000313" key="6">
    <source>
        <dbReference type="EMBL" id="KAE8666029.1"/>
    </source>
</evidence>
<name>A0A6A2Y2C8_HIBSY</name>
<dbReference type="PANTHER" id="PTHR46481">
    <property type="entry name" value="ZINC FINGER BED DOMAIN-CONTAINING PROTEIN 4"/>
    <property type="match status" value="1"/>
</dbReference>
<protein>
    <submittedName>
        <fullName evidence="6">Uncharacterized protein</fullName>
    </submittedName>
</protein>
<dbReference type="SUPFAM" id="SSF53098">
    <property type="entry name" value="Ribonuclease H-like"/>
    <property type="match status" value="1"/>
</dbReference>
<proteinExistence type="predicted"/>
<keyword evidence="4" id="KW-0862">Zinc</keyword>
<dbReference type="GO" id="GO:0008270">
    <property type="term" value="F:zinc ion binding"/>
    <property type="evidence" value="ECO:0007669"/>
    <property type="project" value="UniProtKB-KW"/>
</dbReference>
<evidence type="ECO:0000313" key="7">
    <source>
        <dbReference type="Proteomes" id="UP000436088"/>
    </source>
</evidence>
<dbReference type="PANTHER" id="PTHR46481:SF10">
    <property type="entry name" value="ZINC FINGER BED DOMAIN-CONTAINING PROTEIN 39"/>
    <property type="match status" value="1"/>
</dbReference>
<accession>A0A6A2Y2C8</accession>
<keyword evidence="7" id="KW-1185">Reference proteome</keyword>
<evidence type="ECO:0000256" key="1">
    <source>
        <dbReference type="ARBA" id="ARBA00004123"/>
    </source>
</evidence>
<reference evidence="6" key="1">
    <citation type="submission" date="2019-09" db="EMBL/GenBank/DDBJ databases">
        <title>Draft genome information of white flower Hibiscus syriacus.</title>
        <authorList>
            <person name="Kim Y.-M."/>
        </authorList>
    </citation>
    <scope>NUCLEOTIDE SEQUENCE [LARGE SCALE GENOMIC DNA]</scope>
    <source>
        <strain evidence="6">YM2019G1</strain>
    </source>
</reference>